<name>A0ABN6XXG3_9MICO</name>
<accession>A0ABN6XXG3</accession>
<evidence type="ECO:0000313" key="1">
    <source>
        <dbReference type="EMBL" id="BDZ49669.1"/>
    </source>
</evidence>
<sequence length="197" mass="19989">MAADGLDVLAEELGSPGALGAGRGGGDGRGLEVGGERHLRIDGDVLAAGQVDHHVWPARPGVAADAGLHVEVDALEETGGLDDVAELRLAPDAAGAVRLERGRKRLGGGAEALLGLGGGPELFAELAVLSLPLLLEFGHLGLNRAQALGHGAQGCQYPPVGGAATGLRLGGRDQAVVELADALLLLIELTRVQRLLR</sequence>
<evidence type="ECO:0000313" key="2">
    <source>
        <dbReference type="Proteomes" id="UP001321486"/>
    </source>
</evidence>
<proteinExistence type="predicted"/>
<dbReference type="Proteomes" id="UP001321486">
    <property type="component" value="Chromosome"/>
</dbReference>
<organism evidence="1 2">
    <name type="scientific">Frondihabitans sucicola</name>
    <dbReference type="NCBI Taxonomy" id="1268041"/>
    <lineage>
        <taxon>Bacteria</taxon>
        <taxon>Bacillati</taxon>
        <taxon>Actinomycetota</taxon>
        <taxon>Actinomycetes</taxon>
        <taxon>Micrococcales</taxon>
        <taxon>Microbacteriaceae</taxon>
        <taxon>Frondihabitans</taxon>
    </lineage>
</organism>
<dbReference type="EMBL" id="AP027732">
    <property type="protein sequence ID" value="BDZ49669.1"/>
    <property type="molecule type" value="Genomic_DNA"/>
</dbReference>
<keyword evidence="2" id="KW-1185">Reference proteome</keyword>
<gene>
    <name evidence="1" type="ORF">GCM10025867_19100</name>
</gene>
<protein>
    <submittedName>
        <fullName evidence="1">Uncharacterized protein</fullName>
    </submittedName>
</protein>
<reference evidence="2" key="1">
    <citation type="journal article" date="2019" name="Int. J. Syst. Evol. Microbiol.">
        <title>The Global Catalogue of Microorganisms (GCM) 10K type strain sequencing project: providing services to taxonomists for standard genome sequencing and annotation.</title>
        <authorList>
            <consortium name="The Broad Institute Genomics Platform"/>
            <consortium name="The Broad Institute Genome Sequencing Center for Infectious Disease"/>
            <person name="Wu L."/>
            <person name="Ma J."/>
        </authorList>
    </citation>
    <scope>NUCLEOTIDE SEQUENCE [LARGE SCALE GENOMIC DNA]</scope>
    <source>
        <strain evidence="2">NBRC 108728</strain>
    </source>
</reference>